<dbReference type="InterPro" id="IPR000008">
    <property type="entry name" value="C2_dom"/>
</dbReference>
<organism evidence="4">
    <name type="scientific">Nippostrongylus brasiliensis</name>
    <name type="common">Rat hookworm</name>
    <dbReference type="NCBI Taxonomy" id="27835"/>
    <lineage>
        <taxon>Eukaryota</taxon>
        <taxon>Metazoa</taxon>
        <taxon>Ecdysozoa</taxon>
        <taxon>Nematoda</taxon>
        <taxon>Chromadorea</taxon>
        <taxon>Rhabditida</taxon>
        <taxon>Rhabditina</taxon>
        <taxon>Rhabditomorpha</taxon>
        <taxon>Strongyloidea</taxon>
        <taxon>Heligmosomidae</taxon>
        <taxon>Nippostrongylus</taxon>
    </lineage>
</organism>
<evidence type="ECO:0000313" key="3">
    <source>
        <dbReference type="Proteomes" id="UP000271162"/>
    </source>
</evidence>
<dbReference type="Pfam" id="PF00168">
    <property type="entry name" value="C2"/>
    <property type="match status" value="1"/>
</dbReference>
<gene>
    <name evidence="2" type="ORF">NBR_LOCUS12128</name>
</gene>
<dbReference type="AlphaFoldDB" id="A0A0N4Y7J0"/>
<evidence type="ECO:0000313" key="4">
    <source>
        <dbReference type="WBParaSite" id="NBR_0001212701-mRNA-1"/>
    </source>
</evidence>
<dbReference type="PANTHER" id="PTHR10857">
    <property type="entry name" value="COPINE"/>
    <property type="match status" value="1"/>
</dbReference>
<dbReference type="SUPFAM" id="SSF49562">
    <property type="entry name" value="C2 domain (Calcium/lipid-binding domain, CaLB)"/>
    <property type="match status" value="1"/>
</dbReference>
<protein>
    <submittedName>
        <fullName evidence="4">C2 domain-containing protein</fullName>
    </submittedName>
</protein>
<dbReference type="GO" id="GO:0005544">
    <property type="term" value="F:calcium-dependent phospholipid binding"/>
    <property type="evidence" value="ECO:0007669"/>
    <property type="project" value="InterPro"/>
</dbReference>
<dbReference type="STRING" id="27835.A0A0N4Y7J0"/>
<dbReference type="InterPro" id="IPR045052">
    <property type="entry name" value="Copine"/>
</dbReference>
<feature type="domain" description="C2" evidence="1">
    <location>
        <begin position="86"/>
        <end position="166"/>
    </location>
</feature>
<evidence type="ECO:0000259" key="1">
    <source>
        <dbReference type="Pfam" id="PF00168"/>
    </source>
</evidence>
<dbReference type="EMBL" id="UYSL01020679">
    <property type="protein sequence ID" value="VDL75717.1"/>
    <property type="molecule type" value="Genomic_DNA"/>
</dbReference>
<evidence type="ECO:0000313" key="2">
    <source>
        <dbReference type="EMBL" id="VDL75717.1"/>
    </source>
</evidence>
<dbReference type="GO" id="GO:0071277">
    <property type="term" value="P:cellular response to calcium ion"/>
    <property type="evidence" value="ECO:0007669"/>
    <property type="project" value="TreeGrafter"/>
</dbReference>
<dbReference type="InterPro" id="IPR035892">
    <property type="entry name" value="C2_domain_sf"/>
</dbReference>
<reference evidence="4" key="1">
    <citation type="submission" date="2017-02" db="UniProtKB">
        <authorList>
            <consortium name="WormBaseParasite"/>
        </authorList>
    </citation>
    <scope>IDENTIFICATION</scope>
</reference>
<dbReference type="Proteomes" id="UP000271162">
    <property type="component" value="Unassembled WGS sequence"/>
</dbReference>
<keyword evidence="3" id="KW-1185">Reference proteome</keyword>
<accession>A0A0N4Y7J0</accession>
<sequence length="207" mass="23637">MSLLKKPEVELKYCVKDSTGAFHHRIGEAYTDVATIISKKGAVSLALTPSTAIDVYITTPDFYSHYVKLKFRGNHLQVRDQLPLCAYIIVILRIEKRTILLHKSEAVKEKNPKWKEFSIPLYVIQFYHQGALQIHCYNKNTNADDTLIGFCSTSMAQLERGVGALNSYMLMNFDGKRIHEKMSVELELMQLSHGASFFKTIQNDFSQ</sequence>
<proteinExistence type="predicted"/>
<dbReference type="Gene3D" id="2.60.40.150">
    <property type="entry name" value="C2 domain"/>
    <property type="match status" value="1"/>
</dbReference>
<dbReference type="GO" id="GO:0005886">
    <property type="term" value="C:plasma membrane"/>
    <property type="evidence" value="ECO:0007669"/>
    <property type="project" value="TreeGrafter"/>
</dbReference>
<name>A0A0N4Y7J0_NIPBR</name>
<reference evidence="2 3" key="2">
    <citation type="submission" date="2018-11" db="EMBL/GenBank/DDBJ databases">
        <authorList>
            <consortium name="Pathogen Informatics"/>
        </authorList>
    </citation>
    <scope>NUCLEOTIDE SEQUENCE [LARGE SCALE GENOMIC DNA]</scope>
</reference>
<dbReference type="WBParaSite" id="NBR_0001212701-mRNA-1">
    <property type="protein sequence ID" value="NBR_0001212701-mRNA-1"/>
    <property type="gene ID" value="NBR_0001212701"/>
</dbReference>
<dbReference type="PANTHER" id="PTHR10857:SF111">
    <property type="entry name" value="VWFA DOMAIN-CONTAINING PROTEIN"/>
    <property type="match status" value="1"/>
</dbReference>